<gene>
    <name evidence="1" type="ORF">CTRU02_213095</name>
</gene>
<sequence length="43" mass="4667">MGENTTRVGDYLILQKPSNDRSNSSLSQNSDSPESLQGLVRTA</sequence>
<comment type="caution">
    <text evidence="1">The sequence shown here is derived from an EMBL/GenBank/DDBJ whole genome shotgun (WGS) entry which is preliminary data.</text>
</comment>
<accession>A0ACC3YJW5</accession>
<evidence type="ECO:0000313" key="1">
    <source>
        <dbReference type="EMBL" id="KAL0932142.1"/>
    </source>
</evidence>
<dbReference type="EMBL" id="VUJX02000009">
    <property type="protein sequence ID" value="KAL0932142.1"/>
    <property type="molecule type" value="Genomic_DNA"/>
</dbReference>
<reference evidence="1 2" key="1">
    <citation type="journal article" date="2020" name="Phytopathology">
        <title>Genome Sequence Resources of Colletotrichum truncatum, C. plurivorum, C. musicola, and C. sojae: Four Species Pathogenic to Soybean (Glycine max).</title>
        <authorList>
            <person name="Rogerio F."/>
            <person name="Boufleur T.R."/>
            <person name="Ciampi-Guillardi M."/>
            <person name="Sukno S.A."/>
            <person name="Thon M.R."/>
            <person name="Massola Junior N.S."/>
            <person name="Baroncelli R."/>
        </authorList>
    </citation>
    <scope>NUCLEOTIDE SEQUENCE [LARGE SCALE GENOMIC DNA]</scope>
    <source>
        <strain evidence="1 2">CMES1059</strain>
    </source>
</reference>
<keyword evidence="2" id="KW-1185">Reference proteome</keyword>
<name>A0ACC3YJW5_COLTU</name>
<organism evidence="1 2">
    <name type="scientific">Colletotrichum truncatum</name>
    <name type="common">Anthracnose fungus</name>
    <name type="synonym">Colletotrichum capsici</name>
    <dbReference type="NCBI Taxonomy" id="5467"/>
    <lineage>
        <taxon>Eukaryota</taxon>
        <taxon>Fungi</taxon>
        <taxon>Dikarya</taxon>
        <taxon>Ascomycota</taxon>
        <taxon>Pezizomycotina</taxon>
        <taxon>Sordariomycetes</taxon>
        <taxon>Hypocreomycetidae</taxon>
        <taxon>Glomerellales</taxon>
        <taxon>Glomerellaceae</taxon>
        <taxon>Colletotrichum</taxon>
        <taxon>Colletotrichum truncatum species complex</taxon>
    </lineage>
</organism>
<dbReference type="Proteomes" id="UP000805649">
    <property type="component" value="Unassembled WGS sequence"/>
</dbReference>
<protein>
    <submittedName>
        <fullName evidence="1">Uncharacterized protein</fullName>
    </submittedName>
</protein>
<evidence type="ECO:0000313" key="2">
    <source>
        <dbReference type="Proteomes" id="UP000805649"/>
    </source>
</evidence>
<proteinExistence type="predicted"/>